<keyword evidence="2" id="KW-1185">Reference proteome</keyword>
<dbReference type="AlphaFoldDB" id="A0A0E3K3V8"/>
<dbReference type="RefSeq" id="WP_029159892.1">
    <property type="nucleotide sequence ID" value="NZ_CP009933.1"/>
</dbReference>
<dbReference type="HOGENOM" id="CLU_1183369_0_0_9"/>
<accession>A0A0E3K3V8</accession>
<gene>
    <name evidence="1" type="ORF">CSCA_4833</name>
</gene>
<reference evidence="1 2" key="1">
    <citation type="journal article" date="2015" name="J. Biotechnol.">
        <title>Complete genome sequence of a malodorant-producing acetogen, Clostridium scatologenes ATCC 25775(T).</title>
        <authorList>
            <person name="Zhu Z."/>
            <person name="Guo T."/>
            <person name="Zheng H."/>
            <person name="Song T."/>
            <person name="Ouyang P."/>
            <person name="Xie J."/>
        </authorList>
    </citation>
    <scope>NUCLEOTIDE SEQUENCE [LARGE SCALE GENOMIC DNA]</scope>
    <source>
        <strain evidence="1 2">ATCC 25775</strain>
    </source>
</reference>
<dbReference type="Proteomes" id="UP000033115">
    <property type="component" value="Chromosome"/>
</dbReference>
<dbReference type="EMBL" id="CP009933">
    <property type="protein sequence ID" value="AKA71958.1"/>
    <property type="molecule type" value="Genomic_DNA"/>
</dbReference>
<dbReference type="KEGG" id="csq:CSCA_4833"/>
<protein>
    <submittedName>
        <fullName evidence="1">Uncharacterized protein</fullName>
    </submittedName>
</protein>
<evidence type="ECO:0000313" key="1">
    <source>
        <dbReference type="EMBL" id="AKA71958.1"/>
    </source>
</evidence>
<organism evidence="1 2">
    <name type="scientific">Clostridium scatologenes</name>
    <dbReference type="NCBI Taxonomy" id="1548"/>
    <lineage>
        <taxon>Bacteria</taxon>
        <taxon>Bacillati</taxon>
        <taxon>Bacillota</taxon>
        <taxon>Clostridia</taxon>
        <taxon>Eubacteriales</taxon>
        <taxon>Clostridiaceae</taxon>
        <taxon>Clostridium</taxon>
    </lineage>
</organism>
<dbReference type="STRING" id="1548.CSCA_4833"/>
<evidence type="ECO:0000313" key="2">
    <source>
        <dbReference type="Proteomes" id="UP000033115"/>
    </source>
</evidence>
<sequence>MKKINEKYYQMEIEDYPQSSSNIENIDLFCGCGGINEIVKTIIRKNIKSLQQEVNQSLLNEILSDTDTKRSTKKIIRREYNSNLKNAIIEALKKKDFEKVIYTKVNDSFKNVGVSRIRPVLFCGSHPNGNHLLKIFSEFFPERTLWDVIQDSIRKLIIKEVVSFIEDEDFYKEALQYGNLQREKVKSFRINLFKYVRNIASIIFWGIVTNALYDLLKQVVTKVRTEKSVLLYYN</sequence>
<proteinExistence type="predicted"/>
<name>A0A0E3K3V8_CLOSL</name>